<evidence type="ECO:0008006" key="2">
    <source>
        <dbReference type="Google" id="ProtNLM"/>
    </source>
</evidence>
<proteinExistence type="predicted"/>
<sequence>MFSTFRRTAGLRQVEIDPAILAKQTEQALSKFRGLRSELSSELDARFGEGSADSASFRQFQAEYQCCFPATNVDSADRIIEFLDRFTGLVCSPIAYLSHARILTLTGFAGVGKTHSSCDAAVERHSRGLRTVMLHGARFNGASEPWDQIRQLLGFDAALSRDSLLAALDAAGEASGKPLLLCIDGVNETKPRDFWRHHLLAMTAEIERFSWVKLCVTCRSTYEAQVLPDAMPGVRIVHGGFEGVEFDACWAFFEHYALEPPVVPILQPEFANPLFLQLVCKAMVAAGMKRLPIGWHGVSGALNALISQKNKAFADEFSSLPNYRYPERGLMAFVDELEKQRCSSLSLSAADAVIDSVMNQQHLRGILTEWLVREGLLIIDASLDAKDPGTEDLVRIAFERMGDCLLAAKYLEGYEGDTIRFAFAPVGGLSFVVESLPAVEAHAGLLEAFAVLIPERFGVELVNCCAAVDDILRRLLQITITTLPWRDPSRISDATRRIIEESLGLPGFSHTAFDAALSISALPSSADAFWLHDVLARPAMSTRDEFWCGYLHKRFDEKRGPVEKLIRTAFQVDPNRIPPEIAERWAMVLVWFCAAADRRVRDHATMALVTITEPVPVIWADLIRRLADVDDEYVVERGLAAAYGALLRSRNRSAEASVAEATYRLVFEDHSRFQNAAIRDYARSILELAELDQVLSSQIEKSSYMPPYQSEWPLIVPDEAAIAEYKDSHESLPGLYQSCLGDDFNRYTLLRLSEYEHAMDTASMGHWIFNEVLEMGYGGEKLANYDGYMIYRHGGGRGRPAWAERIGKKYQWIALSRLAVCLSDHVKPRRDRWDPKPLRMPLVYSSGRDIDPSLLVRGNPERRESAWWLPDGYSFSAMEQLSDAEWTGRHDDLPSSEAILSEKVDSGGSRWIILEACPKWRDKDANEDSRCYRLVWMNIQSYLVPARKAETCWKWLSAQNFMGRWMPDGRDYHDGFLGEYPWATPFNLYKESFETRFGEKRLPCKVVPTRNSLVVQGDSFQEGLTVSLPARPFFEDKNLEWDGKGGYRTQDGRLRFLDPCISEAGPTALLVDPDHLRDFLAAKKLVIIWTVLGEKLKVGENEAPRLVFNRVHMLDQSRLRSSEPVISDR</sequence>
<protein>
    <recommendedName>
        <fullName evidence="2">ATP-binding protein</fullName>
    </recommendedName>
</protein>
<dbReference type="AlphaFoldDB" id="A0AAU7CER1"/>
<evidence type="ECO:0000313" key="1">
    <source>
        <dbReference type="EMBL" id="XBH03627.1"/>
    </source>
</evidence>
<name>A0AAU7CER1_9BACT</name>
<organism evidence="1">
    <name type="scientific">Singulisphaera sp. Ch08</name>
    <dbReference type="NCBI Taxonomy" id="3120278"/>
    <lineage>
        <taxon>Bacteria</taxon>
        <taxon>Pseudomonadati</taxon>
        <taxon>Planctomycetota</taxon>
        <taxon>Planctomycetia</taxon>
        <taxon>Isosphaerales</taxon>
        <taxon>Isosphaeraceae</taxon>
        <taxon>Singulisphaera</taxon>
    </lineage>
</organism>
<dbReference type="EMBL" id="CP155447">
    <property type="protein sequence ID" value="XBH03627.1"/>
    <property type="molecule type" value="Genomic_DNA"/>
</dbReference>
<accession>A0AAU7CER1</accession>
<dbReference type="RefSeq" id="WP_406696365.1">
    <property type="nucleotide sequence ID" value="NZ_CP155447.1"/>
</dbReference>
<gene>
    <name evidence="1" type="ORF">V5E97_35775</name>
</gene>
<reference evidence="1" key="1">
    <citation type="submission" date="2024-05" db="EMBL/GenBank/DDBJ databases">
        <title>Planctomycetes of the genus Singulisphaera possess chitinolytic capabilities.</title>
        <authorList>
            <person name="Ivanova A."/>
        </authorList>
    </citation>
    <scope>NUCLEOTIDE SEQUENCE</scope>
    <source>
        <strain evidence="1">Ch08T</strain>
    </source>
</reference>